<evidence type="ECO:0000256" key="10">
    <source>
        <dbReference type="SAM" id="Phobius"/>
    </source>
</evidence>
<keyword evidence="4 10" id="KW-0812">Transmembrane</keyword>
<dbReference type="GO" id="GO:0005797">
    <property type="term" value="C:Golgi medial cisterna"/>
    <property type="evidence" value="ECO:0007669"/>
    <property type="project" value="TreeGrafter"/>
</dbReference>
<keyword evidence="3 9" id="KW-0813">Transport</keyword>
<dbReference type="KEGG" id="cten:18246209"/>
<proteinExistence type="inferred from homology"/>
<comment type="subcellular location">
    <subcellularLocation>
        <location evidence="1">Golgi apparatus membrane</location>
        <topology evidence="1">Single-pass type IV membrane protein</topology>
    </subcellularLocation>
</comment>
<keyword evidence="6 10" id="KW-1133">Transmembrane helix</keyword>
<dbReference type="STRING" id="590646.G3BEI3"/>
<keyword evidence="7 9" id="KW-0333">Golgi apparatus</keyword>
<organism evidence="12">
    <name type="scientific">Candida tenuis (strain ATCC 10573 / BCRC 21748 / CBS 615 / JCM 9827 / NBRC 10315 / NRRL Y-1498 / VKM Y-70)</name>
    <name type="common">Yeast</name>
    <name type="synonym">Yamadazyma tenuis</name>
    <dbReference type="NCBI Taxonomy" id="590646"/>
    <lineage>
        <taxon>Eukaryota</taxon>
        <taxon>Fungi</taxon>
        <taxon>Dikarya</taxon>
        <taxon>Ascomycota</taxon>
        <taxon>Saccharomycotina</taxon>
        <taxon>Pichiomycetes</taxon>
        <taxon>Debaryomycetaceae</taxon>
        <taxon>Yamadazyma</taxon>
    </lineage>
</organism>
<evidence type="ECO:0000313" key="12">
    <source>
        <dbReference type="Proteomes" id="UP000000707"/>
    </source>
</evidence>
<evidence type="ECO:0000313" key="11">
    <source>
        <dbReference type="EMBL" id="EGV60548.1"/>
    </source>
</evidence>
<dbReference type="eggNOG" id="KOG3208">
    <property type="taxonomic scope" value="Eukaryota"/>
</dbReference>
<sequence>MSTFTQIRNQILVLEKQTDSWLTKYSAYEKNLSIKEDVDQESNITAQLHNGFARREELIDKLNRINEFENLSTSKLQQLTRHKEILIDHKQIFARLAGSIQEIKNKNNLLFSIRSDLNSHKQRSDQRASAQDVDAHDYILDESVRVGGFNDIANNLLASAYRTRDELMSQRGYLNSAQSRMSNTLQRVPGIGTLISRINTRRRRDTFILATVIAACILLLFFV</sequence>
<evidence type="ECO:0000256" key="2">
    <source>
        <dbReference type="ARBA" id="ARBA00008473"/>
    </source>
</evidence>
<evidence type="ECO:0000256" key="3">
    <source>
        <dbReference type="ARBA" id="ARBA00022448"/>
    </source>
</evidence>
<evidence type="ECO:0000256" key="5">
    <source>
        <dbReference type="ARBA" id="ARBA00022927"/>
    </source>
</evidence>
<accession>G3BEI3</accession>
<evidence type="ECO:0000256" key="8">
    <source>
        <dbReference type="ARBA" id="ARBA00023136"/>
    </source>
</evidence>
<dbReference type="GO" id="GO:0015031">
    <property type="term" value="P:protein transport"/>
    <property type="evidence" value="ECO:0007669"/>
    <property type="project" value="UniProtKB-KW"/>
</dbReference>
<keyword evidence="5 9" id="KW-0653">Protein transport</keyword>
<comment type="similarity">
    <text evidence="2 9">Belongs to the GOSR1 family.</text>
</comment>
<reference evidence="11 12" key="1">
    <citation type="journal article" date="2011" name="Proc. Natl. Acad. Sci. U.S.A.">
        <title>Comparative genomics of xylose-fermenting fungi for enhanced biofuel production.</title>
        <authorList>
            <person name="Wohlbach D.J."/>
            <person name="Kuo A."/>
            <person name="Sato T.K."/>
            <person name="Potts K.M."/>
            <person name="Salamov A.A."/>
            <person name="LaButti K.M."/>
            <person name="Sun H."/>
            <person name="Clum A."/>
            <person name="Pangilinan J.L."/>
            <person name="Lindquist E.A."/>
            <person name="Lucas S."/>
            <person name="Lapidus A."/>
            <person name="Jin M."/>
            <person name="Gunawan C."/>
            <person name="Balan V."/>
            <person name="Dale B.E."/>
            <person name="Jeffries T.W."/>
            <person name="Zinkel R."/>
            <person name="Barry K.W."/>
            <person name="Grigoriev I.V."/>
            <person name="Gasch A.P."/>
        </authorList>
    </citation>
    <scope>NUCLEOTIDE SEQUENCE [LARGE SCALE GENOMIC DNA]</scope>
    <source>
        <strain evidence="12">ATCC 10573 / BCRC 21748 / CBS 615 / JCM 9827 / NBRC 10315 / NRRL Y-1498 / VKM Y-70</strain>
    </source>
</reference>
<evidence type="ECO:0000256" key="9">
    <source>
        <dbReference type="PIRNR" id="PIRNR027109"/>
    </source>
</evidence>
<comment type="subunit">
    <text evidence="9">Component of several multiprotein Golgi SNARE complexes.</text>
</comment>
<dbReference type="AlphaFoldDB" id="G3BEI3"/>
<dbReference type="GO" id="GO:0006906">
    <property type="term" value="P:vesicle fusion"/>
    <property type="evidence" value="ECO:0007669"/>
    <property type="project" value="TreeGrafter"/>
</dbReference>
<comment type="function">
    <text evidence="9">Involved in transport from the ER to the Golgi apparatus as well as in intra-Golgi transport. It belongs to a super-family of proteins called t-SNAREs or soluble NSF (N-ethylmaleimide-sensitive factor) attachment protein receptor.</text>
</comment>
<dbReference type="InterPro" id="IPR023601">
    <property type="entry name" value="Golgi_SNAP_su1"/>
</dbReference>
<evidence type="ECO:0000256" key="7">
    <source>
        <dbReference type="ARBA" id="ARBA00023034"/>
    </source>
</evidence>
<dbReference type="GO" id="GO:0031201">
    <property type="term" value="C:SNARE complex"/>
    <property type="evidence" value="ECO:0007669"/>
    <property type="project" value="TreeGrafter"/>
</dbReference>
<dbReference type="GO" id="GO:0005484">
    <property type="term" value="F:SNAP receptor activity"/>
    <property type="evidence" value="ECO:0007669"/>
    <property type="project" value="TreeGrafter"/>
</dbReference>
<dbReference type="GO" id="GO:0048219">
    <property type="term" value="P:inter-Golgi cisterna vesicle-mediated transport"/>
    <property type="evidence" value="ECO:0007669"/>
    <property type="project" value="TreeGrafter"/>
</dbReference>
<dbReference type="Proteomes" id="UP000000707">
    <property type="component" value="Unassembled WGS sequence"/>
</dbReference>
<dbReference type="GO" id="GO:0005801">
    <property type="term" value="C:cis-Golgi network"/>
    <property type="evidence" value="ECO:0007669"/>
    <property type="project" value="InterPro"/>
</dbReference>
<dbReference type="GO" id="GO:0006888">
    <property type="term" value="P:endoplasmic reticulum to Golgi vesicle-mediated transport"/>
    <property type="evidence" value="ECO:0007669"/>
    <property type="project" value="InterPro"/>
</dbReference>
<dbReference type="GO" id="GO:0000139">
    <property type="term" value="C:Golgi membrane"/>
    <property type="evidence" value="ECO:0007669"/>
    <property type="project" value="UniProtKB-SubCell"/>
</dbReference>
<dbReference type="PANTHER" id="PTHR21094">
    <property type="entry name" value="GOS-28 SNARE- RELATED"/>
    <property type="match status" value="1"/>
</dbReference>
<keyword evidence="12" id="KW-1185">Reference proteome</keyword>
<name>G3BEI3_CANTC</name>
<dbReference type="OrthoDB" id="422156at2759"/>
<protein>
    <recommendedName>
        <fullName evidence="9">Golgi SNAP receptor complex member 1</fullName>
    </recommendedName>
</protein>
<dbReference type="PANTHER" id="PTHR21094:SF2">
    <property type="entry name" value="GOLGI SNAP RECEPTOR COMPLEX MEMBER 1"/>
    <property type="match status" value="1"/>
</dbReference>
<dbReference type="PIRSF" id="PIRSF027109">
    <property type="entry name" value="Golgi_SNARE"/>
    <property type="match status" value="1"/>
</dbReference>
<evidence type="ECO:0000256" key="1">
    <source>
        <dbReference type="ARBA" id="ARBA00004409"/>
    </source>
</evidence>
<keyword evidence="9" id="KW-0931">ER-Golgi transport</keyword>
<evidence type="ECO:0000256" key="6">
    <source>
        <dbReference type="ARBA" id="ARBA00022989"/>
    </source>
</evidence>
<dbReference type="Pfam" id="PF12352">
    <property type="entry name" value="V-SNARE_C"/>
    <property type="match status" value="1"/>
</dbReference>
<gene>
    <name evidence="11" type="ORF">CANTEDRAFT_110639</name>
</gene>
<keyword evidence="8 9" id="KW-0472">Membrane</keyword>
<dbReference type="EMBL" id="GL996528">
    <property type="protein sequence ID" value="EGV60548.1"/>
    <property type="molecule type" value="Genomic_DNA"/>
</dbReference>
<dbReference type="HOGENOM" id="CLU_078034_1_1_1"/>
<dbReference type="GeneID" id="18246209"/>
<evidence type="ECO:0000256" key="4">
    <source>
        <dbReference type="ARBA" id="ARBA00022692"/>
    </source>
</evidence>
<feature type="transmembrane region" description="Helical" evidence="10">
    <location>
        <begin position="206"/>
        <end position="222"/>
    </location>
</feature>